<reference evidence="1 2" key="1">
    <citation type="journal article" date="2019" name="bioRxiv">
        <title>Bacteria contribute to plant secondary compound degradation in a generalist herbivore system.</title>
        <authorList>
            <person name="Francoeur C.B."/>
            <person name="Khadempour L."/>
            <person name="Moreira-Soto R.D."/>
            <person name="Gotting K."/>
            <person name="Book A.J."/>
            <person name="Pinto-Tomas A.A."/>
            <person name="Keefover-Ring K."/>
            <person name="Currie C.R."/>
        </authorList>
    </citation>
    <scope>NUCLEOTIDE SEQUENCE [LARGE SCALE GENOMIC DNA]</scope>
    <source>
        <strain evidence="1">Al-1710</strain>
    </source>
</reference>
<dbReference type="CDD" id="cd00448">
    <property type="entry name" value="YjgF_YER057c_UK114_family"/>
    <property type="match status" value="2"/>
</dbReference>
<protein>
    <submittedName>
        <fullName evidence="1">RidA family protein</fullName>
    </submittedName>
</protein>
<dbReference type="Proteomes" id="UP001515780">
    <property type="component" value="Unassembled WGS sequence"/>
</dbReference>
<name>A0ABX0RUJ4_9GAMM</name>
<dbReference type="InterPro" id="IPR035959">
    <property type="entry name" value="RutC-like_sf"/>
</dbReference>
<proteinExistence type="predicted"/>
<dbReference type="Gene3D" id="3.30.1330.40">
    <property type="entry name" value="RutC-like"/>
    <property type="match status" value="3"/>
</dbReference>
<dbReference type="RefSeq" id="WP_166935657.1">
    <property type="nucleotide sequence ID" value="NZ_VWXC01000019.1"/>
</dbReference>
<organism evidence="1 2">
    <name type="scientific">Candidatus Pantoea communis</name>
    <dbReference type="NCBI Taxonomy" id="2608354"/>
    <lineage>
        <taxon>Bacteria</taxon>
        <taxon>Pseudomonadati</taxon>
        <taxon>Pseudomonadota</taxon>
        <taxon>Gammaproteobacteria</taxon>
        <taxon>Enterobacterales</taxon>
        <taxon>Erwiniaceae</taxon>
        <taxon>Pantoea</taxon>
    </lineage>
</organism>
<dbReference type="PANTHER" id="PTHR11803">
    <property type="entry name" value="2-IMINOBUTANOATE/2-IMINOPROPANOATE DEAMINASE RIDA"/>
    <property type="match status" value="1"/>
</dbReference>
<dbReference type="EMBL" id="VWXC01000019">
    <property type="protein sequence ID" value="NIG21263.1"/>
    <property type="molecule type" value="Genomic_DNA"/>
</dbReference>
<accession>A0ABX0RUJ4</accession>
<dbReference type="PANTHER" id="PTHR11803:SF39">
    <property type="entry name" value="2-IMINOBUTANOATE_2-IMINOPROPANOATE DEAMINASE"/>
    <property type="match status" value="1"/>
</dbReference>
<dbReference type="InterPro" id="IPR006175">
    <property type="entry name" value="YjgF/YER057c/UK114"/>
</dbReference>
<gene>
    <name evidence="1" type="ORF">F3J37_21545</name>
</gene>
<dbReference type="SUPFAM" id="SSF55298">
    <property type="entry name" value="YjgF-like"/>
    <property type="match status" value="3"/>
</dbReference>
<keyword evidence="2" id="KW-1185">Reference proteome</keyword>
<comment type="caution">
    <text evidence="1">The sequence shown here is derived from an EMBL/GenBank/DDBJ whole genome shotgun (WGS) entry which is preliminary data.</text>
</comment>
<evidence type="ECO:0000313" key="1">
    <source>
        <dbReference type="EMBL" id="NIG21263.1"/>
    </source>
</evidence>
<evidence type="ECO:0000313" key="2">
    <source>
        <dbReference type="Proteomes" id="UP001515780"/>
    </source>
</evidence>
<sequence>MSNANKKPEAVWPDGTPKPLMPYTPAIKAGGWLFVSGHLASDYQTALAPEAISPNPNLGNDMALQSRYLLGNIAKTAAGRDINKDAVRIWQWYVSAFPTLEEFKLGNTWPRITITPYLDERNKFIQDPRPASTGMGIHELLVKDTLIEVDLILADDDGENIGYPVPAGVPAPLAGYSPAIRRGDWVFLAGEIPVDWQGDYGSGINLGEPSALAKEARVNPYVWYGSEIEQQTEYTLWKLQQIAESAGTSLSRAVKADVYIGDPADFEGMEKVWKRWFPEHPPARCVIPYMGLGGKGSRVEIALTLLANDSELIIETIETDNAPKPFSHEPQAVKAGNFLFLSQQLPCDSDGVLPAALSRNPDFPYYGMPARDQMRYMMKNIAAICEAGGTSLENVVRRACFHDDGKHFAETVEEWAAHFPGLKPCSTTMILGGPLVVPGAHTLLDVIAWVP</sequence>
<dbReference type="Pfam" id="PF01042">
    <property type="entry name" value="Ribonuc_L-PSP"/>
    <property type="match status" value="2"/>
</dbReference>